<name>A0A438IN83_VITVI</name>
<feature type="coiled-coil region" evidence="1">
    <location>
        <begin position="21"/>
        <end position="48"/>
    </location>
</feature>
<comment type="caution">
    <text evidence="3">The sequence shown here is derived from an EMBL/GenBank/DDBJ whole genome shotgun (WGS) entry which is preliminary data.</text>
</comment>
<dbReference type="AlphaFoldDB" id="A0A438IN83"/>
<accession>A0A438IN83</accession>
<gene>
    <name evidence="3" type="ORF">CK203_031897</name>
</gene>
<feature type="region of interest" description="Disordered" evidence="2">
    <location>
        <begin position="125"/>
        <end position="148"/>
    </location>
</feature>
<evidence type="ECO:0000256" key="1">
    <source>
        <dbReference type="SAM" id="Coils"/>
    </source>
</evidence>
<proteinExistence type="predicted"/>
<reference evidence="3 4" key="1">
    <citation type="journal article" date="2018" name="PLoS Genet.">
        <title>Population sequencing reveals clonal diversity and ancestral inbreeding in the grapevine cultivar Chardonnay.</title>
        <authorList>
            <person name="Roach M.J."/>
            <person name="Johnson D.L."/>
            <person name="Bohlmann J."/>
            <person name="van Vuuren H.J."/>
            <person name="Jones S.J."/>
            <person name="Pretorius I.S."/>
            <person name="Schmidt S.A."/>
            <person name="Borneman A.R."/>
        </authorList>
    </citation>
    <scope>NUCLEOTIDE SEQUENCE [LARGE SCALE GENOMIC DNA]</scope>
    <source>
        <strain evidence="4">cv. Chardonnay</strain>
        <tissue evidence="3">Leaf</tissue>
    </source>
</reference>
<protein>
    <submittedName>
        <fullName evidence="3">Uncharacterized protein</fullName>
    </submittedName>
</protein>
<organism evidence="3 4">
    <name type="scientific">Vitis vinifera</name>
    <name type="common">Grape</name>
    <dbReference type="NCBI Taxonomy" id="29760"/>
    <lineage>
        <taxon>Eukaryota</taxon>
        <taxon>Viridiplantae</taxon>
        <taxon>Streptophyta</taxon>
        <taxon>Embryophyta</taxon>
        <taxon>Tracheophyta</taxon>
        <taxon>Spermatophyta</taxon>
        <taxon>Magnoliopsida</taxon>
        <taxon>eudicotyledons</taxon>
        <taxon>Gunneridae</taxon>
        <taxon>Pentapetalae</taxon>
        <taxon>rosids</taxon>
        <taxon>Vitales</taxon>
        <taxon>Vitaceae</taxon>
        <taxon>Viteae</taxon>
        <taxon>Vitis</taxon>
    </lineage>
</organism>
<keyword evidence="1" id="KW-0175">Coiled coil</keyword>
<dbReference type="Proteomes" id="UP000288805">
    <property type="component" value="Unassembled WGS sequence"/>
</dbReference>
<evidence type="ECO:0000313" key="4">
    <source>
        <dbReference type="Proteomes" id="UP000288805"/>
    </source>
</evidence>
<dbReference type="EMBL" id="QGNW01000095">
    <property type="protein sequence ID" value="RVW98178.1"/>
    <property type="molecule type" value="Genomic_DNA"/>
</dbReference>
<evidence type="ECO:0000313" key="3">
    <source>
        <dbReference type="EMBL" id="RVW98178.1"/>
    </source>
</evidence>
<sequence length="239" mass="27097">MSTPSRSRSSTRGGEDHLEWREAIKRQQLESERQMQALLQEIARLREKTLCCEFRLHQRGLLVVNAREAKEQTQGMTQSQYTLGLRGHPRDGMLDHKSDTRPCTKLLKRKAQTLLISRRRDSVTRDPSCPYAMPARLGPQEPGKTRPTVTTNWDAHPDPLVTPMVQNAFPHQAVRQARRNLLNEPLIGSISKRLDDMLSTPFCSHIIHYDPQGDFSCLNSLRTMGSATPLTISCITDSS</sequence>
<evidence type="ECO:0000256" key="2">
    <source>
        <dbReference type="SAM" id="MobiDB-lite"/>
    </source>
</evidence>